<feature type="compositionally biased region" description="Low complexity" evidence="11">
    <location>
        <begin position="559"/>
        <end position="571"/>
    </location>
</feature>
<name>G8YM57_PICSO</name>
<dbReference type="InterPro" id="IPR026258">
    <property type="entry name" value="SRP68"/>
</dbReference>
<feature type="region of interest" description="Disordered" evidence="11">
    <location>
        <begin position="559"/>
        <end position="587"/>
    </location>
</feature>
<dbReference type="AlphaFoldDB" id="G8YM57"/>
<dbReference type="InterPro" id="IPR034652">
    <property type="entry name" value="SRP68-RBD"/>
</dbReference>
<organism evidence="12 13">
    <name type="scientific">Pichia sorbitophila (strain ATCC MYA-4447 / BCRC 22081 / CBS 7064 / NBRC 10061 / NRRL Y-12695)</name>
    <name type="common">Hybrid yeast</name>
    <dbReference type="NCBI Taxonomy" id="559304"/>
    <lineage>
        <taxon>Eukaryota</taxon>
        <taxon>Fungi</taxon>
        <taxon>Dikarya</taxon>
        <taxon>Ascomycota</taxon>
        <taxon>Saccharomycotina</taxon>
        <taxon>Pichiomycetes</taxon>
        <taxon>Debaryomycetaceae</taxon>
        <taxon>Millerozyma</taxon>
    </lineage>
</organism>
<dbReference type="OrthoDB" id="10255118at2759"/>
<comment type="subcellular location">
    <subcellularLocation>
        <location evidence="1 10">Cytoplasm</location>
    </subcellularLocation>
    <subcellularLocation>
        <location evidence="2">Nucleus</location>
        <location evidence="2">Nucleolus</location>
    </subcellularLocation>
</comment>
<evidence type="ECO:0000256" key="6">
    <source>
        <dbReference type="ARBA" id="ARBA00023135"/>
    </source>
</evidence>
<keyword evidence="6 10" id="KW-0733">Signal recognition particle</keyword>
<dbReference type="PANTHER" id="PTHR12860:SF0">
    <property type="entry name" value="SIGNAL RECOGNITION PARTICLE SUBUNIT SRP68"/>
    <property type="match status" value="1"/>
</dbReference>
<dbReference type="OMA" id="FFCETRI"/>
<keyword evidence="8 10" id="KW-0687">Ribonucleoprotein</keyword>
<proteinExistence type="inferred from homology"/>
<evidence type="ECO:0000256" key="7">
    <source>
        <dbReference type="ARBA" id="ARBA00023242"/>
    </source>
</evidence>
<keyword evidence="5 10" id="KW-0694">RNA-binding</keyword>
<evidence type="ECO:0000313" key="13">
    <source>
        <dbReference type="Proteomes" id="UP000005222"/>
    </source>
</evidence>
<dbReference type="InterPro" id="IPR038253">
    <property type="entry name" value="SRP68_N_sf"/>
</dbReference>
<dbReference type="PIRSF" id="PIRSF038995">
    <property type="entry name" value="SRP68"/>
    <property type="match status" value="1"/>
</dbReference>
<dbReference type="CDD" id="cd15481">
    <property type="entry name" value="SRP68-RBD"/>
    <property type="match status" value="1"/>
</dbReference>
<gene>
    <name evidence="12" type="primary">Piso0_001960</name>
    <name evidence="12" type="ORF">GNLVRS01_PISO0F01677g</name>
</gene>
<comment type="function">
    <text evidence="10">Component of the signal recognition particle (SRP) complex, a ribonucleoprotein complex that mediates the cotranslational targeting of secretory and membrane proteins to the endoplasmic reticulum (ER). The SRP complex interacts with the signal sequence in nascent secretory and membrane proteins and directs them to the membrane of the ER.</text>
</comment>
<dbReference type="EMBL" id="FO082054">
    <property type="protein sequence ID" value="CCE88453.1"/>
    <property type="molecule type" value="Genomic_DNA"/>
</dbReference>
<evidence type="ECO:0000256" key="1">
    <source>
        <dbReference type="ARBA" id="ARBA00004496"/>
    </source>
</evidence>
<evidence type="ECO:0000256" key="2">
    <source>
        <dbReference type="ARBA" id="ARBA00004604"/>
    </source>
</evidence>
<dbReference type="GO" id="GO:0006614">
    <property type="term" value="P:SRP-dependent cotranslational protein targeting to membrane"/>
    <property type="evidence" value="ECO:0007669"/>
    <property type="project" value="InterPro"/>
</dbReference>
<dbReference type="STRING" id="559304.G8YM57"/>
<evidence type="ECO:0000256" key="3">
    <source>
        <dbReference type="ARBA" id="ARBA00009352"/>
    </source>
</evidence>
<dbReference type="GO" id="GO:0005786">
    <property type="term" value="C:signal recognition particle, endoplasmic reticulum targeting"/>
    <property type="evidence" value="ECO:0007669"/>
    <property type="project" value="UniProtKB-KW"/>
</dbReference>
<dbReference type="Pfam" id="PF16969">
    <property type="entry name" value="SRP68"/>
    <property type="match status" value="1"/>
</dbReference>
<evidence type="ECO:0000256" key="11">
    <source>
        <dbReference type="SAM" id="MobiDB-lite"/>
    </source>
</evidence>
<reference evidence="12 13" key="1">
    <citation type="journal article" date="2012" name="G3 (Bethesda)">
        <title>Pichia sorbitophila, an interspecies yeast hybrid reveals early steps of genome resolution following polyploidization.</title>
        <authorList>
            <person name="Leh Louis V."/>
            <person name="Despons L."/>
            <person name="Friedrich A."/>
            <person name="Martin T."/>
            <person name="Durrens P."/>
            <person name="Casaregola S."/>
            <person name="Neuveglise C."/>
            <person name="Fairhead C."/>
            <person name="Marck C."/>
            <person name="Cruz J.A."/>
            <person name="Straub M.L."/>
            <person name="Kugler V."/>
            <person name="Sacerdot C."/>
            <person name="Uzunov Z."/>
            <person name="Thierry A."/>
            <person name="Weiss S."/>
            <person name="Bleykasten C."/>
            <person name="De Montigny J."/>
            <person name="Jacques N."/>
            <person name="Jung P."/>
            <person name="Lemaire M."/>
            <person name="Mallet S."/>
            <person name="Morel G."/>
            <person name="Richard G.F."/>
            <person name="Sarkar A."/>
            <person name="Savel G."/>
            <person name="Schacherer J."/>
            <person name="Seret M.L."/>
            <person name="Talla E."/>
            <person name="Samson G."/>
            <person name="Jubin C."/>
            <person name="Poulain J."/>
            <person name="Vacherie B."/>
            <person name="Barbe V."/>
            <person name="Pelletier E."/>
            <person name="Sherman D.J."/>
            <person name="Westhof E."/>
            <person name="Weissenbach J."/>
            <person name="Baret P.V."/>
            <person name="Wincker P."/>
            <person name="Gaillardin C."/>
            <person name="Dujon B."/>
            <person name="Souciet J.L."/>
        </authorList>
    </citation>
    <scope>NUCLEOTIDE SEQUENCE [LARGE SCALE GENOMIC DNA]</scope>
    <source>
        <strain evidence="13">ATCC MYA-4447 / BCRC 22081 / CBS 7064 / NBRC 10061 / NRRL Y-12695</strain>
    </source>
</reference>
<evidence type="ECO:0000256" key="4">
    <source>
        <dbReference type="ARBA" id="ARBA00022490"/>
    </source>
</evidence>
<dbReference type="eggNOG" id="KOG2460">
    <property type="taxonomic scope" value="Eukaryota"/>
</dbReference>
<dbReference type="HOGENOM" id="CLU_018649_2_1_1"/>
<dbReference type="Proteomes" id="UP000005222">
    <property type="component" value="Chromosome F"/>
</dbReference>
<accession>G8YM57</accession>
<dbReference type="GO" id="GO:0005730">
    <property type="term" value="C:nucleolus"/>
    <property type="evidence" value="ECO:0007669"/>
    <property type="project" value="UniProtKB-SubCell"/>
</dbReference>
<dbReference type="Gene3D" id="1.10.3450.40">
    <property type="entry name" value="Signal recognition particle, SRP68 subunit, RNA-binding domain"/>
    <property type="match status" value="1"/>
</dbReference>
<keyword evidence="13" id="KW-1185">Reference proteome</keyword>
<keyword evidence="7" id="KW-0539">Nucleus</keyword>
<evidence type="ECO:0000256" key="8">
    <source>
        <dbReference type="ARBA" id="ARBA00023274"/>
    </source>
</evidence>
<dbReference type="PANTHER" id="PTHR12860">
    <property type="entry name" value="SIGNAL RECOGNITION PARTICLE 68 KDA PROTEIN"/>
    <property type="match status" value="1"/>
</dbReference>
<evidence type="ECO:0000256" key="5">
    <source>
        <dbReference type="ARBA" id="ARBA00022884"/>
    </source>
</evidence>
<evidence type="ECO:0000256" key="10">
    <source>
        <dbReference type="PIRNR" id="PIRNR038995"/>
    </source>
</evidence>
<evidence type="ECO:0000256" key="9">
    <source>
        <dbReference type="ARBA" id="ARBA00029498"/>
    </source>
</evidence>
<comment type="similarity">
    <text evidence="3 10">Belongs to the SRP68 family.</text>
</comment>
<dbReference type="InParanoid" id="G8YM57"/>
<evidence type="ECO:0000313" key="12">
    <source>
        <dbReference type="EMBL" id="CCE88453.1"/>
    </source>
</evidence>
<dbReference type="GO" id="GO:0008312">
    <property type="term" value="F:7S RNA binding"/>
    <property type="evidence" value="ECO:0007669"/>
    <property type="project" value="InterPro"/>
</dbReference>
<protein>
    <recommendedName>
        <fullName evidence="9 10">Signal recognition particle subunit SRP68</fullName>
        <shortName evidence="10">SRP68</shortName>
    </recommendedName>
</protein>
<dbReference type="GO" id="GO:0030942">
    <property type="term" value="F:endoplasmic reticulum signal peptide binding"/>
    <property type="evidence" value="ECO:0007669"/>
    <property type="project" value="InterPro"/>
</dbReference>
<sequence length="587" mass="67039">MDSPLKSTLGARMSAYLTSTDDYRRHRKNINKNLVRIRRKLGLVTKDTKNYEDKVALITNDKYDENQLYGTVLLLTAERDMLYALEIKNMLEISNENVSSYKNLMLSRMKKSLSTSKLLLQVIQNEKDFIIKIESYVYAAIVQGFFSINKRKWDLALDAFSIAKCALEFLSAKITPDTAETTQRETSDLRETLFKELLDELVDPSLNLALSQSGQSKITSDIKTVSRKRSSSTLLPYLAPVVETIKKSDPNFFDVIPESTELLSSITWRKHEAELYNDEIALKLTQIMKEQKESTSYTESSQFDVLSASWSEVLDHHLSDVEKNRDDDDLEKVQSRAILLTFINYNLFFTRIKRDTLLIDESARQSKPDIAREIKKDIIRLYGNIINTVQQVKDLPGVYNDDDLLLSLDNLEKLFDSKKKATLAEIFALNNKHKESLKILHHIHSELPSSGSKFYEVEQFPYDVSSNSSFELFKEELEEKLREATITVQLYEDNSRVYSQDNFVVSNMDKFATVLDDMSNVANLKEPLVLNPLLSKPVLFDIGFNYISYDMGTASSYNAASNNSDSSSGDSKSLKKQGGFFGLFGRK</sequence>
<dbReference type="GO" id="GO:0005047">
    <property type="term" value="F:signal recognition particle binding"/>
    <property type="evidence" value="ECO:0007669"/>
    <property type="project" value="InterPro"/>
</dbReference>
<keyword evidence="4 10" id="KW-0963">Cytoplasm</keyword>
<dbReference type="FunCoup" id="G8YM57">
    <property type="interactions" value="1584"/>
</dbReference>